<keyword evidence="7" id="KW-0479">Metal-binding</keyword>
<evidence type="ECO:0000256" key="4">
    <source>
        <dbReference type="ARBA" id="ARBA00012449"/>
    </source>
</evidence>
<feature type="coiled-coil region" evidence="15">
    <location>
        <begin position="627"/>
        <end position="661"/>
    </location>
</feature>
<keyword evidence="8" id="KW-0378">Hydrolase</keyword>
<dbReference type="InterPro" id="IPR054734">
    <property type="entry name" value="PqqF-like_C_4"/>
</dbReference>
<evidence type="ECO:0000256" key="14">
    <source>
        <dbReference type="RuleBase" id="RU004447"/>
    </source>
</evidence>
<evidence type="ECO:0000256" key="3">
    <source>
        <dbReference type="ARBA" id="ARBA00007261"/>
    </source>
</evidence>
<feature type="domain" description="Coenzyme PQQ synthesis protein F-like C-terminal lobe" evidence="19">
    <location>
        <begin position="795"/>
        <end position="894"/>
    </location>
</feature>
<comment type="similarity">
    <text evidence="3 14">Belongs to the peptidase M16 family.</text>
</comment>
<dbReference type="InterPro" id="IPR001431">
    <property type="entry name" value="Pept_M16_Zn_BS"/>
</dbReference>
<dbReference type="InterPro" id="IPR032632">
    <property type="entry name" value="Peptidase_M16_M"/>
</dbReference>
<evidence type="ECO:0000256" key="6">
    <source>
        <dbReference type="ARBA" id="ARBA00022670"/>
    </source>
</evidence>
<dbReference type="SUPFAM" id="SSF63411">
    <property type="entry name" value="LuxS/MPP-like metallohydrolase"/>
    <property type="match status" value="4"/>
</dbReference>
<evidence type="ECO:0000256" key="5">
    <source>
        <dbReference type="ARBA" id="ARBA00017565"/>
    </source>
</evidence>
<name>A0ABS9P9E9_9GAMM</name>
<evidence type="ECO:0000313" key="21">
    <source>
        <dbReference type="Proteomes" id="UP000814385"/>
    </source>
</evidence>
<evidence type="ECO:0000259" key="19">
    <source>
        <dbReference type="Pfam" id="PF22456"/>
    </source>
</evidence>
<dbReference type="EMBL" id="JABFUC010000008">
    <property type="protein sequence ID" value="MCG6658271.1"/>
    <property type="molecule type" value="Genomic_DNA"/>
</dbReference>
<dbReference type="Pfam" id="PF22456">
    <property type="entry name" value="PqqF-like_C_4"/>
    <property type="match status" value="1"/>
</dbReference>
<keyword evidence="9" id="KW-0862">Zinc</keyword>
<evidence type="ECO:0000259" key="18">
    <source>
        <dbReference type="Pfam" id="PF16187"/>
    </source>
</evidence>
<dbReference type="InterPro" id="IPR007863">
    <property type="entry name" value="Peptidase_M16_C"/>
</dbReference>
<dbReference type="InterPro" id="IPR050626">
    <property type="entry name" value="Peptidase_M16"/>
</dbReference>
<protein>
    <recommendedName>
        <fullName evidence="5">Protease 3</fullName>
        <ecNumber evidence="4">3.4.24.55</ecNumber>
    </recommendedName>
    <alternativeName>
        <fullName evidence="13">Pitrilysin</fullName>
    </alternativeName>
    <alternativeName>
        <fullName evidence="12">Protease III</fullName>
    </alternativeName>
    <alternativeName>
        <fullName evidence="11">Protease pi</fullName>
    </alternativeName>
</protein>
<evidence type="ECO:0000256" key="7">
    <source>
        <dbReference type="ARBA" id="ARBA00022723"/>
    </source>
</evidence>
<comment type="function">
    <text evidence="2">Endopeptidase that degrades small peptides of less than 7 kDa, such as glucagon and insulin.</text>
</comment>
<dbReference type="PANTHER" id="PTHR43690:SF18">
    <property type="entry name" value="INSULIN-DEGRADING ENZYME-RELATED"/>
    <property type="match status" value="1"/>
</dbReference>
<evidence type="ECO:0000256" key="10">
    <source>
        <dbReference type="ARBA" id="ARBA00023049"/>
    </source>
</evidence>
<dbReference type="Proteomes" id="UP000814385">
    <property type="component" value="Unassembled WGS sequence"/>
</dbReference>
<comment type="cofactor">
    <cofactor evidence="1">
        <name>Zn(2+)</name>
        <dbReference type="ChEBI" id="CHEBI:29105"/>
    </cofactor>
</comment>
<evidence type="ECO:0000256" key="12">
    <source>
        <dbReference type="ARBA" id="ARBA00031184"/>
    </source>
</evidence>
<keyword evidence="15" id="KW-0175">Coiled coil</keyword>
<dbReference type="Pfam" id="PF16187">
    <property type="entry name" value="Peptidase_M16_M"/>
    <property type="match status" value="1"/>
</dbReference>
<evidence type="ECO:0000259" key="17">
    <source>
        <dbReference type="Pfam" id="PF05193"/>
    </source>
</evidence>
<evidence type="ECO:0000256" key="15">
    <source>
        <dbReference type="SAM" id="Coils"/>
    </source>
</evidence>
<keyword evidence="6" id="KW-0645">Protease</keyword>
<keyword evidence="21" id="KW-1185">Reference proteome</keyword>
<dbReference type="PANTHER" id="PTHR43690">
    <property type="entry name" value="NARDILYSIN"/>
    <property type="match status" value="1"/>
</dbReference>
<proteinExistence type="inferred from homology"/>
<evidence type="ECO:0000256" key="1">
    <source>
        <dbReference type="ARBA" id="ARBA00001947"/>
    </source>
</evidence>
<evidence type="ECO:0000313" key="20">
    <source>
        <dbReference type="EMBL" id="MCG6658271.1"/>
    </source>
</evidence>
<dbReference type="Pfam" id="PF00675">
    <property type="entry name" value="Peptidase_M16"/>
    <property type="match status" value="1"/>
</dbReference>
<evidence type="ECO:0000256" key="2">
    <source>
        <dbReference type="ARBA" id="ARBA00002184"/>
    </source>
</evidence>
<dbReference type="InterPro" id="IPR011249">
    <property type="entry name" value="Metalloenz_LuxS/M16"/>
</dbReference>
<evidence type="ECO:0000256" key="11">
    <source>
        <dbReference type="ARBA" id="ARBA00029597"/>
    </source>
</evidence>
<sequence>MMPTLAATLPDRLAPRRALPLALALPLLLIGTLLGSADASQSDAAATEAAIAEAITPRVSPHDTRDYRVLTLDNGLTALLVSDPEADRAAASMNVAVGSAQDPDDLAGLAHFLEHMLFLGTEPYPEADGYQRYIRRHGGNFNAFTAPQDTNYFFDIEPDAFPGALDRFSEFFLTPLFNADQLESERNIVHSEYMARIRDDGRRENDVLNQVLNPDNPTTGFSVGSRETLADPADGEPTLRERVIDFYERHYDANVMQLALVGPQSLDELEGLVTERFADIADRGLSRPEIETPLAREDELPRYLEVQSVSDRRQLRFLFPVPDPIQHYQYKPADYLANLLGHEGEGSLLAVLREAGLADGLAAGVTRGDGHHALFAVSISLTPAGAERLDDIQASLLEAIELIRDEGLDEWRYDEQARLAEQEFRFQQHGSPLQGSMRLAMNLARFPVEDVQYAAYRMDGFDRELIEDYLDKLRPERLLRLYSAPDVEGERVSPWFNAPWRDITDSLDVEGEPLAGLALPEPNPFIAEDLTLLEEQHERPSALVDEESFSLWHMSDASFNTPKVEWRFSLQHPEASADPRRAVLSQLLAGWLDDSLNEDFYPARLAGQRAEAYAHARGITLAFSGWRDRQEQLIERTLAQLKEAEIDAASFERVRYRLQREWRNAPQAALFRQGHRTLTEALMRPQWPTEQLLEASQTLDANDLRDYREAFLDALRLEAMAVGNLDAELAIRVGQAVAETLEPNLTQEAIPDLTPLRIEGELPPLHPVTSREESLVLRYLQGADRSLATQARLAVLGQVLDTPFYHRLRTEEQLGYVVNAGYRPLLDAPGLSLLVQSPDTPSAEIQTHIDAFLDDFSEQLAAMSDADLATYRQAVHDELLKRDTSLSGRTNRLWRALSFGDTDFDRRERLAARVLEVGVEELQELWPELRETAVASVTFDPGTEPSDVAALTHHLEPLPEAEE</sequence>
<evidence type="ECO:0000256" key="13">
    <source>
        <dbReference type="ARBA" id="ARBA00033450"/>
    </source>
</evidence>
<dbReference type="InterPro" id="IPR011765">
    <property type="entry name" value="Pept_M16_N"/>
</dbReference>
<accession>A0ABS9P9E9</accession>
<keyword evidence="10" id="KW-0482">Metalloprotease</keyword>
<evidence type="ECO:0000256" key="8">
    <source>
        <dbReference type="ARBA" id="ARBA00022801"/>
    </source>
</evidence>
<feature type="domain" description="Peptidase M16 middle/third" evidence="18">
    <location>
        <begin position="424"/>
        <end position="695"/>
    </location>
</feature>
<evidence type="ECO:0000256" key="9">
    <source>
        <dbReference type="ARBA" id="ARBA00022833"/>
    </source>
</evidence>
<comment type="caution">
    <text evidence="20">The sequence shown here is derived from an EMBL/GenBank/DDBJ whole genome shotgun (WGS) entry which is preliminary data.</text>
</comment>
<evidence type="ECO:0000259" key="16">
    <source>
        <dbReference type="Pfam" id="PF00675"/>
    </source>
</evidence>
<dbReference type="EC" id="3.4.24.55" evidence="4"/>
<reference evidence="20 21" key="1">
    <citation type="submission" date="2020-05" db="EMBL/GenBank/DDBJ databases">
        <title>Comparative genomic analysis of denitrifying bacteria from Halomonas genus.</title>
        <authorList>
            <person name="Wang L."/>
            <person name="Shao Z."/>
        </authorList>
    </citation>
    <scope>NUCLEOTIDE SEQUENCE [LARGE SCALE GENOMIC DNA]</scope>
    <source>
        <strain evidence="20 21">A4</strain>
    </source>
</reference>
<dbReference type="RefSeq" id="WP_238977423.1">
    <property type="nucleotide sequence ID" value="NZ_JABFUC010000008.1"/>
</dbReference>
<feature type="domain" description="Peptidase M16 N-terminal" evidence="16">
    <location>
        <begin position="79"/>
        <end position="194"/>
    </location>
</feature>
<organism evidence="20 21">
    <name type="scientific">Billgrantia campisalis</name>
    <dbReference type="NCBI Taxonomy" id="74661"/>
    <lineage>
        <taxon>Bacteria</taxon>
        <taxon>Pseudomonadati</taxon>
        <taxon>Pseudomonadota</taxon>
        <taxon>Gammaproteobacteria</taxon>
        <taxon>Oceanospirillales</taxon>
        <taxon>Halomonadaceae</taxon>
        <taxon>Billgrantia</taxon>
    </lineage>
</organism>
<feature type="domain" description="Peptidase M16 C-terminal" evidence="17">
    <location>
        <begin position="240"/>
        <end position="416"/>
    </location>
</feature>
<dbReference type="Gene3D" id="3.30.830.10">
    <property type="entry name" value="Metalloenzyme, LuxS/M16 peptidase-like"/>
    <property type="match status" value="4"/>
</dbReference>
<dbReference type="PROSITE" id="PS00143">
    <property type="entry name" value="INSULINASE"/>
    <property type="match status" value="1"/>
</dbReference>
<dbReference type="Pfam" id="PF05193">
    <property type="entry name" value="Peptidase_M16_C"/>
    <property type="match status" value="1"/>
</dbReference>
<gene>
    <name evidence="20" type="ORF">HOP52_10960</name>
</gene>